<dbReference type="EMBL" id="JABFUB010000033">
    <property type="protein sequence ID" value="MCG6663787.1"/>
    <property type="molecule type" value="Genomic_DNA"/>
</dbReference>
<keyword evidence="5" id="KW-1185">Reference proteome</keyword>
<organism evidence="2 4">
    <name type="scientific">Billgrantia kenyensis</name>
    <dbReference type="NCBI Taxonomy" id="321266"/>
    <lineage>
        <taxon>Bacteria</taxon>
        <taxon>Pseudomonadati</taxon>
        <taxon>Pseudomonadota</taxon>
        <taxon>Gammaproteobacteria</taxon>
        <taxon>Oceanospirillales</taxon>
        <taxon>Halomonadaceae</taxon>
        <taxon>Billgrantia</taxon>
    </lineage>
</organism>
<sequence length="296" mass="33527">MDTQSILSLPKKHRRTFVGLLLALFAIALLLDWKLGTLPFIEALLGYIRAIAAAILTSLFLLWVVSSFIPRQKAAEGLTELEAGNITKEFDKLLSTATRWRYKGNFGRYMRGKVLPTLAHRQNCHISACVIDPNNSPLCEKHAEYRSQINSIDKGKQYDADAVALQVLVTIVVCSWYATNRRVTVELFLSASFDPVRIDSNDDAMILTVEDRRRPALKVTRDHFIYEHFETSMEFTRNQSSKVNLDGMRRGIELAQIDENDVSNVLNNAGMSELCKKITPETIVQACRESKNPYEN</sequence>
<dbReference type="RefSeq" id="WP_181516938.1">
    <property type="nucleotide sequence ID" value="NZ_JABFUB010000033.1"/>
</dbReference>
<feature type="transmembrane region" description="Helical" evidence="1">
    <location>
        <begin position="47"/>
        <end position="65"/>
    </location>
</feature>
<comment type="caution">
    <text evidence="2">The sequence shown here is derived from an EMBL/GenBank/DDBJ whole genome shotgun (WGS) entry which is preliminary data.</text>
</comment>
<gene>
    <name evidence="2" type="ORF">H1D44_19480</name>
    <name evidence="3" type="ORF">HOP48_19860</name>
</gene>
<reference evidence="2 4" key="2">
    <citation type="submission" date="2020-07" db="EMBL/GenBank/DDBJ databases">
        <title>Identification of Halomonas strains.</title>
        <authorList>
            <person name="Xiao Z."/>
            <person name="Shen J."/>
        </authorList>
    </citation>
    <scope>NUCLEOTIDE SEQUENCE [LARGE SCALE GENOMIC DNA]</scope>
    <source>
        <strain evidence="2 4">DSM 17331</strain>
    </source>
</reference>
<protein>
    <submittedName>
        <fullName evidence="2">Uncharacterized protein</fullName>
    </submittedName>
</protein>
<dbReference type="Proteomes" id="UP000814353">
    <property type="component" value="Unassembled WGS sequence"/>
</dbReference>
<keyword evidence="1" id="KW-0812">Transmembrane</keyword>
<evidence type="ECO:0000313" key="4">
    <source>
        <dbReference type="Proteomes" id="UP000518091"/>
    </source>
</evidence>
<proteinExistence type="predicted"/>
<keyword evidence="1" id="KW-1133">Transmembrane helix</keyword>
<evidence type="ECO:0000313" key="3">
    <source>
        <dbReference type="EMBL" id="MCG6663787.1"/>
    </source>
</evidence>
<keyword evidence="1" id="KW-0472">Membrane</keyword>
<dbReference type="EMBL" id="JACEFT010000044">
    <property type="protein sequence ID" value="MBA2781066.1"/>
    <property type="molecule type" value="Genomic_DNA"/>
</dbReference>
<dbReference type="AlphaFoldDB" id="A0A7V9W4U1"/>
<evidence type="ECO:0000313" key="5">
    <source>
        <dbReference type="Proteomes" id="UP000814353"/>
    </source>
</evidence>
<dbReference type="Proteomes" id="UP000518091">
    <property type="component" value="Unassembled WGS sequence"/>
</dbReference>
<evidence type="ECO:0000313" key="2">
    <source>
        <dbReference type="EMBL" id="MBA2781066.1"/>
    </source>
</evidence>
<evidence type="ECO:0000256" key="1">
    <source>
        <dbReference type="SAM" id="Phobius"/>
    </source>
</evidence>
<reference evidence="3 5" key="1">
    <citation type="submission" date="2020-05" db="EMBL/GenBank/DDBJ databases">
        <title>Comparative genomic analysis of denitrifying bacteria from Halomonas genus.</title>
        <authorList>
            <person name="Wang L."/>
            <person name="Shao Z."/>
        </authorList>
    </citation>
    <scope>NUCLEOTIDE SEQUENCE [LARGE SCALE GENOMIC DNA]</scope>
    <source>
        <strain evidence="3 5">DSM 17331</strain>
    </source>
</reference>
<feature type="transmembrane region" description="Helical" evidence="1">
    <location>
        <begin position="16"/>
        <end position="35"/>
    </location>
</feature>
<accession>A0A7V9W4U1</accession>
<name>A0A7V9W4U1_9GAMM</name>